<comment type="caution">
    <text evidence="2">The sequence shown here is derived from an EMBL/GenBank/DDBJ whole genome shotgun (WGS) entry which is preliminary data.</text>
</comment>
<reference evidence="2" key="1">
    <citation type="submission" date="2023-06" db="EMBL/GenBank/DDBJ databases">
        <title>Genome-scale phylogeny and comparative genomics of the fungal order Sordariales.</title>
        <authorList>
            <consortium name="Lawrence Berkeley National Laboratory"/>
            <person name="Hensen N."/>
            <person name="Bonometti L."/>
            <person name="Westerberg I."/>
            <person name="Brannstrom I.O."/>
            <person name="Guillou S."/>
            <person name="Cros-Aarteil S."/>
            <person name="Calhoun S."/>
            <person name="Haridas S."/>
            <person name="Kuo A."/>
            <person name="Mondo S."/>
            <person name="Pangilinan J."/>
            <person name="Riley R."/>
            <person name="Labutti K."/>
            <person name="Andreopoulos B."/>
            <person name="Lipzen A."/>
            <person name="Chen C."/>
            <person name="Yanf M."/>
            <person name="Daum C."/>
            <person name="Ng V."/>
            <person name="Clum A."/>
            <person name="Steindorff A."/>
            <person name="Ohm R."/>
            <person name="Martin F."/>
            <person name="Silar P."/>
            <person name="Natvig D."/>
            <person name="Lalanne C."/>
            <person name="Gautier V."/>
            <person name="Ament-Velasquez S.L."/>
            <person name="Kruys A."/>
            <person name="Hutchinson M.I."/>
            <person name="Powell A.J."/>
            <person name="Barry K."/>
            <person name="Miller A.N."/>
            <person name="Grigoriev I.V."/>
            <person name="Debuchy R."/>
            <person name="Gladieux P."/>
            <person name="Thoren M.H."/>
            <person name="Johannesson H."/>
        </authorList>
    </citation>
    <scope>NUCLEOTIDE SEQUENCE</scope>
    <source>
        <strain evidence="2">8032-3</strain>
    </source>
</reference>
<protein>
    <submittedName>
        <fullName evidence="2">Uncharacterized protein</fullName>
    </submittedName>
</protein>
<feature type="region of interest" description="Disordered" evidence="1">
    <location>
        <begin position="293"/>
        <end position="316"/>
    </location>
</feature>
<feature type="compositionally biased region" description="Polar residues" evidence="1">
    <location>
        <begin position="501"/>
        <end position="527"/>
    </location>
</feature>
<feature type="compositionally biased region" description="Polar residues" evidence="1">
    <location>
        <begin position="1108"/>
        <end position="1121"/>
    </location>
</feature>
<sequence length="1131" mass="122915">MQSVPSLVGTGTVVAAAATGLVFGQPAESTTTALRPSPSKRNVTAGFESLRFPTSSRPGTSGAPDAPPMDYHPRISFQQRSEPPPGPLSSHPTNTPRTSPSSSNQITPPKSTSRRQSFIRQTDLSARPIAENARDSISSNGSWMRRLSIRPLSQHGSPRSSIGPDSPSLVYSYGSGAPVLSPTGSAPPQMPPNKLIKRASSGQNHDSGAVVGRGSRSQVPSFRRPATSHQRSATLQQFQQQDGFSGPPAGPKYSLDHRSRPRAFTTKAEVERTDSQSDGSRWASFFHFRVTRASRGSSGSPGGVSLPNKRIQSSQRDMPRACLVKAAMIAGAAIPQEQSSGAESQAENHDGRRTTHDSPDSAEDTPSKRARRSISMQFSSPSNWISKTGSIRRPKRGSTEAKSEGKRHVSAPTTTAQNLVQPELLKPTVDEIFISHEPRLQLGPEGASNYHPKARKRNSSSPLPQISRLSSFNIDVSHLGTSVAPASGHSRANQVSITFFSTPQTNPSPAQSRGVSGECTSTMASSDVETRDCTSGDDDDTDFKSDVVFDSFRTAGSNRLRNVDTPLESMFDESPPSTAGNSKTKRLSIQEILGQSWDSDTRIMEEDESAPTPIRAIHSETRMGLNDGTDNLEGLFRPGRALARLSLSNRDFSRLSLDDDDDDDWARDEENGLSNHLFPPSSPLNSRKASPRLRHALVSITGNSSLDSRHHITVNERPRSNIFDWTEPPLHEKFDVDGHSPRPKTVHGKQEMDLRGGRPANRKGPGAGHVRSQSVPVVPEPTEGSSKAVPKFGTWGLGTKPVSEDWDDDFDFDEDAVSPVGGKDSATSFSMIVPASIQATQPTVKAHSGQIRELSLLVNDLKRLCRHGKDLDILDGPCSSKWMEAQNIIELASPDEDEDEGADADGHAKDSDCATIDERFLEEGFDAGSLDRTEDPFLIPESIAEPEMAKNAVVRERQTTRRRSVFSPEDDIFGGNWPLNDEKPLAAPPRTPDQSTNSSRKSAMISTVMEAMQQQQRSTSDLVKRRSPVKPSQSKLFFDTNSLQELVKKAGQLRDSLSDVVRRAELLTQSPAGTPRRERVPRLGDGSPAFTRVFTDPASSPPKRLPKSHSTNSVLSRTSVESPRLQMMTVN</sequence>
<feature type="compositionally biased region" description="Polar residues" evidence="1">
    <location>
        <begin position="374"/>
        <end position="389"/>
    </location>
</feature>
<feature type="compositionally biased region" description="Polar residues" evidence="1">
    <location>
        <begin position="227"/>
        <end position="243"/>
    </location>
</feature>
<organism evidence="2 3">
    <name type="scientific">Phialemonium atrogriseum</name>
    <dbReference type="NCBI Taxonomy" id="1093897"/>
    <lineage>
        <taxon>Eukaryota</taxon>
        <taxon>Fungi</taxon>
        <taxon>Dikarya</taxon>
        <taxon>Ascomycota</taxon>
        <taxon>Pezizomycotina</taxon>
        <taxon>Sordariomycetes</taxon>
        <taxon>Sordariomycetidae</taxon>
        <taxon>Cephalothecales</taxon>
        <taxon>Cephalothecaceae</taxon>
        <taxon>Phialemonium</taxon>
    </lineage>
</organism>
<feature type="region of interest" description="Disordered" evidence="1">
    <location>
        <begin position="666"/>
        <end position="689"/>
    </location>
</feature>
<feature type="compositionally biased region" description="Polar residues" evidence="1">
    <location>
        <begin position="104"/>
        <end position="124"/>
    </location>
</feature>
<dbReference type="GO" id="GO:0005096">
    <property type="term" value="F:GTPase activator activity"/>
    <property type="evidence" value="ECO:0007669"/>
    <property type="project" value="InterPro"/>
</dbReference>
<name>A0AAJ0C3K5_9PEZI</name>
<dbReference type="Proteomes" id="UP001244011">
    <property type="component" value="Unassembled WGS sequence"/>
</dbReference>
<feature type="compositionally biased region" description="Polar residues" evidence="1">
    <location>
        <begin position="27"/>
        <end position="42"/>
    </location>
</feature>
<feature type="region of interest" description="Disordered" evidence="1">
    <location>
        <begin position="949"/>
        <end position="1001"/>
    </location>
</feature>
<dbReference type="EMBL" id="MU839009">
    <property type="protein sequence ID" value="KAK1766986.1"/>
    <property type="molecule type" value="Genomic_DNA"/>
</dbReference>
<feature type="compositionally biased region" description="Basic and acidic residues" evidence="1">
    <location>
        <begin position="346"/>
        <end position="359"/>
    </location>
</feature>
<gene>
    <name evidence="2" type="ORF">QBC33DRAFT_72585</name>
</gene>
<dbReference type="RefSeq" id="XP_060283199.1">
    <property type="nucleotide sequence ID" value="XM_060433016.1"/>
</dbReference>
<feature type="region of interest" description="Disordered" evidence="1">
    <location>
        <begin position="733"/>
        <end position="792"/>
    </location>
</feature>
<dbReference type="AlphaFoldDB" id="A0AAJ0C3K5"/>
<feature type="region of interest" description="Disordered" evidence="1">
    <location>
        <begin position="501"/>
        <end position="540"/>
    </location>
</feature>
<feature type="region of interest" description="Disordered" evidence="1">
    <location>
        <begin position="1068"/>
        <end position="1131"/>
    </location>
</feature>
<feature type="region of interest" description="Disordered" evidence="1">
    <location>
        <begin position="21"/>
        <end position="139"/>
    </location>
</feature>
<dbReference type="Pfam" id="PF20162">
    <property type="entry name" value="Etd1"/>
    <property type="match status" value="1"/>
</dbReference>
<feature type="compositionally biased region" description="Polar residues" evidence="1">
    <location>
        <begin position="992"/>
        <end position="1001"/>
    </location>
</feature>
<feature type="region of interest" description="Disordered" evidence="1">
    <location>
        <begin position="151"/>
        <end position="280"/>
    </location>
</feature>
<evidence type="ECO:0000256" key="1">
    <source>
        <dbReference type="SAM" id="MobiDB-lite"/>
    </source>
</evidence>
<evidence type="ECO:0000313" key="3">
    <source>
        <dbReference type="Proteomes" id="UP001244011"/>
    </source>
</evidence>
<feature type="region of interest" description="Disordered" evidence="1">
    <location>
        <begin position="334"/>
        <end position="418"/>
    </location>
</feature>
<feature type="compositionally biased region" description="Low complexity" evidence="1">
    <location>
        <begin position="89"/>
        <end position="103"/>
    </location>
</feature>
<feature type="compositionally biased region" description="Basic and acidic residues" evidence="1">
    <location>
        <begin position="397"/>
        <end position="407"/>
    </location>
</feature>
<keyword evidence="3" id="KW-1185">Reference proteome</keyword>
<proteinExistence type="predicted"/>
<feature type="region of interest" description="Disordered" evidence="1">
    <location>
        <begin position="440"/>
        <end position="464"/>
    </location>
</feature>
<dbReference type="InterPro" id="IPR045342">
    <property type="entry name" value="Etd1"/>
</dbReference>
<feature type="compositionally biased region" description="Polar residues" evidence="1">
    <location>
        <begin position="336"/>
        <end position="345"/>
    </location>
</feature>
<feature type="region of interest" description="Disordered" evidence="1">
    <location>
        <begin position="606"/>
        <end position="630"/>
    </location>
</feature>
<accession>A0AAJ0C3K5</accession>
<evidence type="ECO:0000313" key="2">
    <source>
        <dbReference type="EMBL" id="KAK1766986.1"/>
    </source>
</evidence>
<dbReference type="GeneID" id="85316203"/>
<dbReference type="GO" id="GO:1902412">
    <property type="term" value="P:regulation of mitotic cytokinesis"/>
    <property type="evidence" value="ECO:0007669"/>
    <property type="project" value="InterPro"/>
</dbReference>